<dbReference type="InterPro" id="IPR020057">
    <property type="entry name" value="Ribosomal_bL25_b-dom"/>
</dbReference>
<dbReference type="InterPro" id="IPR020056">
    <property type="entry name" value="Rbsml_bL25/Gln-tRNA_synth_N"/>
</dbReference>
<keyword evidence="3 5" id="KW-0689">Ribosomal protein</keyword>
<comment type="similarity">
    <text evidence="5">Belongs to the bacterial ribosomal protein bL25 family. CTC subfamily.</text>
</comment>
<dbReference type="HAMAP" id="MF_01334">
    <property type="entry name" value="Ribosomal_bL25_CTC"/>
    <property type="match status" value="1"/>
</dbReference>
<dbReference type="EMBL" id="JAOYOD010000001">
    <property type="protein sequence ID" value="MCV9385609.1"/>
    <property type="molecule type" value="Genomic_DNA"/>
</dbReference>
<name>A0ABT3CQ14_9BACT</name>
<dbReference type="GO" id="GO:0005840">
    <property type="term" value="C:ribosome"/>
    <property type="evidence" value="ECO:0007669"/>
    <property type="project" value="UniProtKB-KW"/>
</dbReference>
<evidence type="ECO:0000256" key="4">
    <source>
        <dbReference type="ARBA" id="ARBA00023274"/>
    </source>
</evidence>
<keyword evidence="2 5" id="KW-0694">RNA-binding</keyword>
<keyword evidence="1 5" id="KW-0699">rRNA-binding</keyword>
<dbReference type="PANTHER" id="PTHR33284">
    <property type="entry name" value="RIBOSOMAL PROTEIN L25/GLN-TRNA SYNTHETASE, ANTI-CODON-BINDING DOMAIN-CONTAINING PROTEIN"/>
    <property type="match status" value="1"/>
</dbReference>
<dbReference type="PANTHER" id="PTHR33284:SF1">
    <property type="entry name" value="RIBOSOMAL PROTEIN L25_GLN-TRNA SYNTHETASE, ANTI-CODON-BINDING DOMAIN-CONTAINING PROTEIN"/>
    <property type="match status" value="1"/>
</dbReference>
<evidence type="ECO:0000256" key="5">
    <source>
        <dbReference type="HAMAP-Rule" id="MF_01334"/>
    </source>
</evidence>
<comment type="caution">
    <text evidence="8">The sequence shown here is derived from an EMBL/GenBank/DDBJ whole genome shotgun (WGS) entry which is preliminary data.</text>
</comment>
<proteinExistence type="inferred from homology"/>
<evidence type="ECO:0000259" key="6">
    <source>
        <dbReference type="Pfam" id="PF01386"/>
    </source>
</evidence>
<dbReference type="RefSeq" id="WP_264136394.1">
    <property type="nucleotide sequence ID" value="NZ_JAOYOD010000001.1"/>
</dbReference>
<protein>
    <recommendedName>
        <fullName evidence="5">Large ribosomal subunit protein bL25</fullName>
    </recommendedName>
    <alternativeName>
        <fullName evidence="5">General stress protein CTC</fullName>
    </alternativeName>
</protein>
<evidence type="ECO:0000259" key="7">
    <source>
        <dbReference type="Pfam" id="PF14693"/>
    </source>
</evidence>
<dbReference type="CDD" id="cd00495">
    <property type="entry name" value="Ribosomal_L25_TL5_CTC"/>
    <property type="match status" value="1"/>
</dbReference>
<evidence type="ECO:0000313" key="8">
    <source>
        <dbReference type="EMBL" id="MCV9385609.1"/>
    </source>
</evidence>
<sequence>MKTIEIIGYKRANLGKADSKKLRNEGMIPCVIYGGDEQIHFYAPAILFRELVYTSEAHFVKVNVEGQEYDAIMQDIQFHPVSETILHVDFLQWFAGSTIKMDIPVHITGLSPAVQSGGTLIVKRRTLKVKSLPKNMPEHIDVSINKLEFGKAVKVGDLSPENFEIMDAPQSSIAVAEIPRALRGKSATELNAGEEEEAAEAEA</sequence>
<dbReference type="InterPro" id="IPR001021">
    <property type="entry name" value="Ribosomal_bL25_long"/>
</dbReference>
<gene>
    <name evidence="5" type="primary">rplY</name>
    <name evidence="5" type="synonym">ctc</name>
    <name evidence="8" type="ORF">N7U62_02990</name>
</gene>
<dbReference type="Proteomes" id="UP001300692">
    <property type="component" value="Unassembled WGS sequence"/>
</dbReference>
<feature type="domain" description="Large ribosomal subunit protein bL25 L25" evidence="6">
    <location>
        <begin position="9"/>
        <end position="90"/>
    </location>
</feature>
<dbReference type="InterPro" id="IPR011035">
    <property type="entry name" value="Ribosomal_bL25/Gln-tRNA_synth"/>
</dbReference>
<evidence type="ECO:0000313" key="9">
    <source>
        <dbReference type="Proteomes" id="UP001300692"/>
    </source>
</evidence>
<dbReference type="Gene3D" id="2.170.120.20">
    <property type="entry name" value="Ribosomal protein L25, beta domain"/>
    <property type="match status" value="1"/>
</dbReference>
<comment type="function">
    <text evidence="5">This is one of the proteins that binds to the 5S RNA in the ribosome where it forms part of the central protuberance.</text>
</comment>
<dbReference type="InterPro" id="IPR029751">
    <property type="entry name" value="Ribosomal_L25_dom"/>
</dbReference>
<dbReference type="NCBIfam" id="NF004132">
    <property type="entry name" value="PRK05618.2-2"/>
    <property type="match status" value="1"/>
</dbReference>
<organism evidence="8 9">
    <name type="scientific">Reichenbachiella ulvae</name>
    <dbReference type="NCBI Taxonomy" id="2980104"/>
    <lineage>
        <taxon>Bacteria</taxon>
        <taxon>Pseudomonadati</taxon>
        <taxon>Bacteroidota</taxon>
        <taxon>Cytophagia</taxon>
        <taxon>Cytophagales</taxon>
        <taxon>Reichenbachiellaceae</taxon>
        <taxon>Reichenbachiella</taxon>
    </lineage>
</organism>
<comment type="subunit">
    <text evidence="5">Part of the 50S ribosomal subunit; part of the 5S rRNA/L5/L18/L25 subcomplex. Contacts the 5S rRNA. Binds to the 5S rRNA independently of L5 and L18.</text>
</comment>
<dbReference type="Pfam" id="PF14693">
    <property type="entry name" value="Ribosomal_TL5_C"/>
    <property type="match status" value="1"/>
</dbReference>
<dbReference type="Gene3D" id="2.40.240.10">
    <property type="entry name" value="Ribosomal Protein L25, Chain P"/>
    <property type="match status" value="1"/>
</dbReference>
<accession>A0ABT3CQ14</accession>
<dbReference type="SUPFAM" id="SSF50715">
    <property type="entry name" value="Ribosomal protein L25-like"/>
    <property type="match status" value="1"/>
</dbReference>
<dbReference type="InterPro" id="IPR020930">
    <property type="entry name" value="Ribosomal_uL5_bac-type"/>
</dbReference>
<keyword evidence="4 5" id="KW-0687">Ribonucleoprotein</keyword>
<evidence type="ECO:0000256" key="2">
    <source>
        <dbReference type="ARBA" id="ARBA00022884"/>
    </source>
</evidence>
<dbReference type="NCBIfam" id="TIGR00731">
    <property type="entry name" value="bL25_bact_ctc"/>
    <property type="match status" value="1"/>
</dbReference>
<dbReference type="InterPro" id="IPR037121">
    <property type="entry name" value="Ribosomal_bL25_C"/>
</dbReference>
<keyword evidence="9" id="KW-1185">Reference proteome</keyword>
<evidence type="ECO:0000256" key="3">
    <source>
        <dbReference type="ARBA" id="ARBA00022980"/>
    </source>
</evidence>
<evidence type="ECO:0000256" key="1">
    <source>
        <dbReference type="ARBA" id="ARBA00022730"/>
    </source>
</evidence>
<reference evidence="8 9" key="1">
    <citation type="submission" date="2022-10" db="EMBL/GenBank/DDBJ databases">
        <title>Comparative genomics and taxonomic characterization of three novel marine species of genus Reichenbachiella exhibiting antioxidant and polysaccharide degradation activities.</title>
        <authorList>
            <person name="Muhammad N."/>
            <person name="Lee Y.-J."/>
            <person name="Ko J."/>
            <person name="Kim S.-G."/>
        </authorList>
    </citation>
    <scope>NUCLEOTIDE SEQUENCE [LARGE SCALE GENOMIC DNA]</scope>
    <source>
        <strain evidence="8 9">ABR2-5</strain>
    </source>
</reference>
<dbReference type="Pfam" id="PF01386">
    <property type="entry name" value="Ribosomal_L25p"/>
    <property type="match status" value="1"/>
</dbReference>
<feature type="domain" description="Large ribosomal subunit protein bL25 beta" evidence="7">
    <location>
        <begin position="99"/>
        <end position="179"/>
    </location>
</feature>